<evidence type="ECO:0000259" key="4">
    <source>
        <dbReference type="Pfam" id="PF13336"/>
    </source>
</evidence>
<comment type="similarity">
    <text evidence="1">Belongs to the acetyl-CoA hydrolase/transferase family.</text>
</comment>
<evidence type="ECO:0000256" key="2">
    <source>
        <dbReference type="ARBA" id="ARBA00022679"/>
    </source>
</evidence>
<organism evidence="5 6">
    <name type="scientific">Sulfobacillus acidophilus</name>
    <dbReference type="NCBI Taxonomy" id="53633"/>
    <lineage>
        <taxon>Bacteria</taxon>
        <taxon>Bacillati</taxon>
        <taxon>Bacillota</taxon>
        <taxon>Clostridia</taxon>
        <taxon>Eubacteriales</taxon>
        <taxon>Clostridiales Family XVII. Incertae Sedis</taxon>
        <taxon>Sulfobacillus</taxon>
    </lineage>
</organism>
<dbReference type="Proteomes" id="UP000241848">
    <property type="component" value="Unassembled WGS sequence"/>
</dbReference>
<comment type="caution">
    <text evidence="5">The sequence shown here is derived from an EMBL/GenBank/DDBJ whole genome shotgun (WGS) entry which is preliminary data.</text>
</comment>
<dbReference type="PANTHER" id="PTHR21432:SF20">
    <property type="entry name" value="ACETYL-COA HYDROLASE"/>
    <property type="match status" value="1"/>
</dbReference>
<evidence type="ECO:0000313" key="6">
    <source>
        <dbReference type="Proteomes" id="UP000241848"/>
    </source>
</evidence>
<evidence type="ECO:0000256" key="1">
    <source>
        <dbReference type="ARBA" id="ARBA00009632"/>
    </source>
</evidence>
<dbReference type="AlphaFoldDB" id="A0A2T2WGY8"/>
<dbReference type="Gene3D" id="3.40.1080.20">
    <property type="entry name" value="Acetyl-CoA hydrolase/transferase C-terminal domain"/>
    <property type="match status" value="1"/>
</dbReference>
<dbReference type="PANTHER" id="PTHR21432">
    <property type="entry name" value="ACETYL-COA HYDROLASE-RELATED"/>
    <property type="match status" value="1"/>
</dbReference>
<dbReference type="Gene3D" id="3.30.750.70">
    <property type="entry name" value="4-hydroxybutyrate coenzyme like domains"/>
    <property type="match status" value="1"/>
</dbReference>
<dbReference type="InterPro" id="IPR003702">
    <property type="entry name" value="ActCoA_hydro_N"/>
</dbReference>
<dbReference type="InterPro" id="IPR026888">
    <property type="entry name" value="AcetylCoA_hyd_C"/>
</dbReference>
<evidence type="ECO:0000259" key="3">
    <source>
        <dbReference type="Pfam" id="PF02550"/>
    </source>
</evidence>
<sequence>MKLVSLDTALDAIQSGMRIWVQGMASTPHQLLEGLAERCQTLQDVTLLHLHLEGETPWVKPDLVDRVRDISLFVGPNLRDAVNAGLSDYLPIFLSEVPLFLEDSEFRPDVALINVSPPDRHGFVSLGPTIEATLKAIQVAPLTIAQVNPKVPRVLGDAQIHMDSITYGVEVDEALNANPVLAPDPLSLTIGRQVAALIPDRAVLQLGIGRIPDAVLSQLTHHRDLGIHSEMISDGVRLLAEQGVISGRYKGTDPGFIVATFAMGSDALYQFLDDNPGVLMRPVDYTNNTSVIRRNPRMISINSAIEVDLTGQVVAESIGPRIVSGVGGQMDFVRGASLAPGGRSIIALPSRTRAGRPRIVADIQAGAAVTTTRNHVQYVVTEYGVAELHGRTLAQRAHQLIAVAHPDDREELARYAKTRLPRF</sequence>
<accession>A0A2T2WGY8</accession>
<feature type="domain" description="Acetyl-CoA hydrolase/transferase C-terminal" evidence="4">
    <location>
        <begin position="264"/>
        <end position="416"/>
    </location>
</feature>
<evidence type="ECO:0000313" key="5">
    <source>
        <dbReference type="EMBL" id="PSR21490.1"/>
    </source>
</evidence>
<dbReference type="Pfam" id="PF02550">
    <property type="entry name" value="AcetylCoA_hydro"/>
    <property type="match status" value="1"/>
</dbReference>
<dbReference type="GO" id="GO:0008775">
    <property type="term" value="F:acetate CoA-transferase activity"/>
    <property type="evidence" value="ECO:0007669"/>
    <property type="project" value="InterPro"/>
</dbReference>
<dbReference type="InterPro" id="IPR038460">
    <property type="entry name" value="AcetylCoA_hyd_C_sf"/>
</dbReference>
<protein>
    <submittedName>
        <fullName evidence="5">4-hydroxybutyrate CoA-transferase</fullName>
    </submittedName>
</protein>
<dbReference type="SUPFAM" id="SSF100950">
    <property type="entry name" value="NagB/RpiA/CoA transferase-like"/>
    <property type="match status" value="2"/>
</dbReference>
<dbReference type="InterPro" id="IPR037171">
    <property type="entry name" value="NagB/RpiA_transferase-like"/>
</dbReference>
<name>A0A2T2WGY8_9FIRM</name>
<dbReference type="InterPro" id="IPR046433">
    <property type="entry name" value="ActCoA_hydro"/>
</dbReference>
<reference evidence="5 6" key="1">
    <citation type="journal article" date="2014" name="BMC Genomics">
        <title>Comparison of environmental and isolate Sulfobacillus genomes reveals diverse carbon, sulfur, nitrogen, and hydrogen metabolisms.</title>
        <authorList>
            <person name="Justice N.B."/>
            <person name="Norman A."/>
            <person name="Brown C.T."/>
            <person name="Singh A."/>
            <person name="Thomas B.C."/>
            <person name="Banfield J.F."/>
        </authorList>
    </citation>
    <scope>NUCLEOTIDE SEQUENCE [LARGE SCALE GENOMIC DNA]</scope>
    <source>
        <strain evidence="5">AMDSBA3</strain>
    </source>
</reference>
<keyword evidence="2 5" id="KW-0808">Transferase</keyword>
<dbReference type="Gene3D" id="3.40.1080.10">
    <property type="entry name" value="Glutaconate Coenzyme A-transferase"/>
    <property type="match status" value="1"/>
</dbReference>
<dbReference type="EMBL" id="PXYV01000033">
    <property type="protein sequence ID" value="PSR21490.1"/>
    <property type="molecule type" value="Genomic_DNA"/>
</dbReference>
<gene>
    <name evidence="5" type="ORF">C7B45_10715</name>
</gene>
<dbReference type="Pfam" id="PF13336">
    <property type="entry name" value="AcetylCoA_hyd_C"/>
    <property type="match status" value="1"/>
</dbReference>
<feature type="domain" description="Acetyl-CoA hydrolase/transferase N-terminal" evidence="3">
    <location>
        <begin position="10"/>
        <end position="173"/>
    </location>
</feature>
<dbReference type="GO" id="GO:0006083">
    <property type="term" value="P:acetate metabolic process"/>
    <property type="evidence" value="ECO:0007669"/>
    <property type="project" value="InterPro"/>
</dbReference>
<proteinExistence type="inferred from homology"/>